<protein>
    <recommendedName>
        <fullName evidence="4">Outer membrane protein beta-barrel domain-containing protein</fullName>
    </recommendedName>
</protein>
<organism evidence="2 3">
    <name type="scientific">Teichococcus vastitatis</name>
    <dbReference type="NCBI Taxonomy" id="2307076"/>
    <lineage>
        <taxon>Bacteria</taxon>
        <taxon>Pseudomonadati</taxon>
        <taxon>Pseudomonadota</taxon>
        <taxon>Alphaproteobacteria</taxon>
        <taxon>Acetobacterales</taxon>
        <taxon>Roseomonadaceae</taxon>
        <taxon>Roseomonas</taxon>
    </lineage>
</organism>
<evidence type="ECO:0000313" key="2">
    <source>
        <dbReference type="EMBL" id="MCI0754742.1"/>
    </source>
</evidence>
<dbReference type="EMBL" id="JALBUU010000004">
    <property type="protein sequence ID" value="MCI0754742.1"/>
    <property type="molecule type" value="Genomic_DNA"/>
</dbReference>
<dbReference type="RefSeq" id="WP_241793032.1">
    <property type="nucleotide sequence ID" value="NZ_JALBUU010000004.1"/>
</dbReference>
<evidence type="ECO:0000256" key="1">
    <source>
        <dbReference type="SAM" id="Coils"/>
    </source>
</evidence>
<comment type="caution">
    <text evidence="2">The sequence shown here is derived from an EMBL/GenBank/DDBJ whole genome shotgun (WGS) entry which is preliminary data.</text>
</comment>
<feature type="coiled-coil region" evidence="1">
    <location>
        <begin position="63"/>
        <end position="111"/>
    </location>
</feature>
<evidence type="ECO:0008006" key="4">
    <source>
        <dbReference type="Google" id="ProtNLM"/>
    </source>
</evidence>
<proteinExistence type="predicted"/>
<keyword evidence="3" id="KW-1185">Reference proteome</keyword>
<reference evidence="2 3" key="1">
    <citation type="submission" date="2022-03" db="EMBL/GenBank/DDBJ databases">
        <title>Complete genome analysis of Roseomonas KG 17.1 : a prolific producer of plant growth promoters.</title>
        <authorList>
            <person name="Saadouli I."/>
            <person name="Najjari A."/>
            <person name="Mosbah A."/>
            <person name="Ouzari H.I."/>
        </authorList>
    </citation>
    <scope>NUCLEOTIDE SEQUENCE [LARGE SCALE GENOMIC DNA]</scope>
    <source>
        <strain evidence="2 3">KG17-1</strain>
    </source>
</reference>
<accession>A0ABS9W678</accession>
<keyword evidence="1" id="KW-0175">Coiled coil</keyword>
<dbReference type="SUPFAM" id="SSF56925">
    <property type="entry name" value="OMPA-like"/>
    <property type="match status" value="1"/>
</dbReference>
<evidence type="ECO:0000313" key="3">
    <source>
        <dbReference type="Proteomes" id="UP001201985"/>
    </source>
</evidence>
<gene>
    <name evidence="2" type="ORF">MON41_13345</name>
</gene>
<sequence>MPKGISNPIACNFPNLICMTSFCIIPAVAEAQTRFDGFRTGIEVVYSETTLETDISAPRQQALDAANQRLTQGEAELSSASQRLSEERQRLDTAQSELLTYRSQLSQLEQSAAANPAFAAALAPEIASRRQAINGVELALSQRELELQYASASVQSGYSLLDAGRADYAAQSNTPSLSTLTLDGVTARFSLGWGTSFQTAIAPLHIGIEIDGAPGTGEGLLVVPGRYDTRIKGGAVFGASVKLGIVPIRWLMPYISAGVETQEFSILRRGDRETYQATGFRGGVGFEFSVTDNNIIRLGYERTILPDITFAGARIEPSRDAFKVGYIRRF</sequence>
<dbReference type="InterPro" id="IPR011250">
    <property type="entry name" value="OMP/PagP_B-barrel"/>
</dbReference>
<dbReference type="Proteomes" id="UP001201985">
    <property type="component" value="Unassembled WGS sequence"/>
</dbReference>
<dbReference type="SUPFAM" id="SSF57997">
    <property type="entry name" value="Tropomyosin"/>
    <property type="match status" value="1"/>
</dbReference>
<name>A0ABS9W678_9PROT</name>